<comment type="similarity">
    <text evidence="2 8">Belongs to the 4-toluene sulfonate uptake permease (TSUP) (TC 2.A.102) family.</text>
</comment>
<proteinExistence type="inferred from homology"/>
<name>A0ABU2R2Z3_9ACTN</name>
<feature type="transmembrane region" description="Helical" evidence="8">
    <location>
        <begin position="102"/>
        <end position="122"/>
    </location>
</feature>
<comment type="caution">
    <text evidence="9">The sequence shown here is derived from an EMBL/GenBank/DDBJ whole genome shotgun (WGS) entry which is preliminary data.</text>
</comment>
<keyword evidence="6 8" id="KW-1133">Transmembrane helix</keyword>
<evidence type="ECO:0000313" key="9">
    <source>
        <dbReference type="EMBL" id="MDT0411071.1"/>
    </source>
</evidence>
<dbReference type="EMBL" id="JAVRET010000042">
    <property type="protein sequence ID" value="MDT0411071.1"/>
    <property type="molecule type" value="Genomic_DNA"/>
</dbReference>
<feature type="transmembrane region" description="Helical" evidence="8">
    <location>
        <begin position="7"/>
        <end position="39"/>
    </location>
</feature>
<evidence type="ECO:0000256" key="5">
    <source>
        <dbReference type="ARBA" id="ARBA00022692"/>
    </source>
</evidence>
<accession>A0ABU2R2Z3</accession>
<comment type="subcellular location">
    <subcellularLocation>
        <location evidence="1 8">Cell membrane</location>
        <topology evidence="1 8">Multi-pass membrane protein</topology>
    </subcellularLocation>
</comment>
<evidence type="ECO:0000256" key="3">
    <source>
        <dbReference type="ARBA" id="ARBA00022448"/>
    </source>
</evidence>
<keyword evidence="10" id="KW-1185">Reference proteome</keyword>
<dbReference type="PANTHER" id="PTHR30269:SF0">
    <property type="entry name" value="MEMBRANE TRANSPORTER PROTEIN YFCA-RELATED"/>
    <property type="match status" value="1"/>
</dbReference>
<dbReference type="InterPro" id="IPR002781">
    <property type="entry name" value="TM_pro_TauE-like"/>
</dbReference>
<reference evidence="10" key="1">
    <citation type="submission" date="2023-07" db="EMBL/GenBank/DDBJ databases">
        <title>30 novel species of actinomycetes from the DSMZ collection.</title>
        <authorList>
            <person name="Nouioui I."/>
        </authorList>
    </citation>
    <scope>NUCLEOTIDE SEQUENCE [LARGE SCALE GENOMIC DNA]</scope>
    <source>
        <strain evidence="10">DSM 41979</strain>
    </source>
</reference>
<dbReference type="InterPro" id="IPR052017">
    <property type="entry name" value="TSUP"/>
</dbReference>
<evidence type="ECO:0000313" key="10">
    <source>
        <dbReference type="Proteomes" id="UP001183610"/>
    </source>
</evidence>
<keyword evidence="5 8" id="KW-0812">Transmembrane</keyword>
<gene>
    <name evidence="9" type="ORF">RM698_18700</name>
</gene>
<feature type="transmembrane region" description="Helical" evidence="8">
    <location>
        <begin position="45"/>
        <end position="63"/>
    </location>
</feature>
<keyword evidence="7 8" id="KW-0472">Membrane</keyword>
<evidence type="ECO:0000256" key="7">
    <source>
        <dbReference type="ARBA" id="ARBA00023136"/>
    </source>
</evidence>
<feature type="transmembrane region" description="Helical" evidence="8">
    <location>
        <begin position="228"/>
        <end position="258"/>
    </location>
</feature>
<dbReference type="Proteomes" id="UP001183610">
    <property type="component" value="Unassembled WGS sequence"/>
</dbReference>
<evidence type="ECO:0000256" key="6">
    <source>
        <dbReference type="ARBA" id="ARBA00022989"/>
    </source>
</evidence>
<sequence>MMWWEGLLIGIAGVWAGAINTVVGSGTLVTFPVLVALGYPPVTATTSNAVGLITGTITGAYGYRRELAGQGRRVARLAVASFFGAIGGTALLLSLPKDAFEVIVPVLVGMSVLLVALQPLATRRLRERKAAKAVAAGTGPEPAPAATGAVSAGPGAAAPADAGAAPAGPGAAPFTPLLYVLIFLIGVYGGYFTAAQGIMLVGVMGLLLADPLQRINAFKNVLSAVVNLVAGIIYAVVAPVDWAVIAILAVSSILGGFLGARIGRRLSPTVLRATVLVIGVAAVVRLVV</sequence>
<dbReference type="Pfam" id="PF01925">
    <property type="entry name" value="TauE"/>
    <property type="match status" value="1"/>
</dbReference>
<evidence type="ECO:0000256" key="2">
    <source>
        <dbReference type="ARBA" id="ARBA00009142"/>
    </source>
</evidence>
<protein>
    <recommendedName>
        <fullName evidence="8">Probable membrane transporter protein</fullName>
    </recommendedName>
</protein>
<organism evidence="9 10">
    <name type="scientific">Streptomyces evansiae</name>
    <dbReference type="NCBI Taxonomy" id="3075535"/>
    <lineage>
        <taxon>Bacteria</taxon>
        <taxon>Bacillati</taxon>
        <taxon>Actinomycetota</taxon>
        <taxon>Actinomycetes</taxon>
        <taxon>Kitasatosporales</taxon>
        <taxon>Streptomycetaceae</taxon>
        <taxon>Streptomyces</taxon>
    </lineage>
</organism>
<dbReference type="PANTHER" id="PTHR30269">
    <property type="entry name" value="TRANSMEMBRANE PROTEIN YFCA"/>
    <property type="match status" value="1"/>
</dbReference>
<keyword evidence="4 8" id="KW-1003">Cell membrane</keyword>
<evidence type="ECO:0000256" key="4">
    <source>
        <dbReference type="ARBA" id="ARBA00022475"/>
    </source>
</evidence>
<evidence type="ECO:0000256" key="1">
    <source>
        <dbReference type="ARBA" id="ARBA00004651"/>
    </source>
</evidence>
<dbReference type="RefSeq" id="WP_029396849.1">
    <property type="nucleotide sequence ID" value="NZ_JAVRET010000042.1"/>
</dbReference>
<feature type="transmembrane region" description="Helical" evidence="8">
    <location>
        <begin position="75"/>
        <end position="96"/>
    </location>
</feature>
<feature type="transmembrane region" description="Helical" evidence="8">
    <location>
        <begin position="177"/>
        <end position="208"/>
    </location>
</feature>
<evidence type="ECO:0000256" key="8">
    <source>
        <dbReference type="RuleBase" id="RU363041"/>
    </source>
</evidence>
<feature type="transmembrane region" description="Helical" evidence="8">
    <location>
        <begin position="270"/>
        <end position="287"/>
    </location>
</feature>
<keyword evidence="3" id="KW-0813">Transport</keyword>